<dbReference type="Pfam" id="PF12311">
    <property type="entry name" value="DUF3632"/>
    <property type="match status" value="1"/>
</dbReference>
<protein>
    <submittedName>
        <fullName evidence="2">Uncharacterized protein</fullName>
    </submittedName>
</protein>
<dbReference type="Proteomes" id="UP000184499">
    <property type="component" value="Unassembled WGS sequence"/>
</dbReference>
<dbReference type="OMA" id="HESFEQD"/>
<reference evidence="3" key="1">
    <citation type="journal article" date="2017" name="Genome Biol.">
        <title>Comparative genomics reveals high biological diversity and specific adaptations in the industrially and medically important fungal genus Aspergillus.</title>
        <authorList>
            <person name="de Vries R.P."/>
            <person name="Riley R."/>
            <person name="Wiebenga A."/>
            <person name="Aguilar-Osorio G."/>
            <person name="Amillis S."/>
            <person name="Uchima C.A."/>
            <person name="Anderluh G."/>
            <person name="Asadollahi M."/>
            <person name="Askin M."/>
            <person name="Barry K."/>
            <person name="Battaglia E."/>
            <person name="Bayram O."/>
            <person name="Benocci T."/>
            <person name="Braus-Stromeyer S.A."/>
            <person name="Caldana C."/>
            <person name="Canovas D."/>
            <person name="Cerqueira G.C."/>
            <person name="Chen F."/>
            <person name="Chen W."/>
            <person name="Choi C."/>
            <person name="Clum A."/>
            <person name="Dos Santos R.A."/>
            <person name="Damasio A.R."/>
            <person name="Diallinas G."/>
            <person name="Emri T."/>
            <person name="Fekete E."/>
            <person name="Flipphi M."/>
            <person name="Freyberg S."/>
            <person name="Gallo A."/>
            <person name="Gournas C."/>
            <person name="Habgood R."/>
            <person name="Hainaut M."/>
            <person name="Harispe M.L."/>
            <person name="Henrissat B."/>
            <person name="Hilden K.S."/>
            <person name="Hope R."/>
            <person name="Hossain A."/>
            <person name="Karabika E."/>
            <person name="Karaffa L."/>
            <person name="Karanyi Z."/>
            <person name="Krasevec N."/>
            <person name="Kuo A."/>
            <person name="Kusch H."/>
            <person name="LaButti K."/>
            <person name="Lagendijk E.L."/>
            <person name="Lapidus A."/>
            <person name="Levasseur A."/>
            <person name="Lindquist E."/>
            <person name="Lipzen A."/>
            <person name="Logrieco A.F."/>
            <person name="MacCabe A."/>
            <person name="Maekelae M.R."/>
            <person name="Malavazi I."/>
            <person name="Melin P."/>
            <person name="Meyer V."/>
            <person name="Mielnichuk N."/>
            <person name="Miskei M."/>
            <person name="Molnar A.P."/>
            <person name="Mule G."/>
            <person name="Ngan C.Y."/>
            <person name="Orejas M."/>
            <person name="Orosz E."/>
            <person name="Ouedraogo J.P."/>
            <person name="Overkamp K.M."/>
            <person name="Park H.-S."/>
            <person name="Perrone G."/>
            <person name="Piumi F."/>
            <person name="Punt P.J."/>
            <person name="Ram A.F."/>
            <person name="Ramon A."/>
            <person name="Rauscher S."/>
            <person name="Record E."/>
            <person name="Riano-Pachon D.M."/>
            <person name="Robert V."/>
            <person name="Roehrig J."/>
            <person name="Ruller R."/>
            <person name="Salamov A."/>
            <person name="Salih N.S."/>
            <person name="Samson R.A."/>
            <person name="Sandor E."/>
            <person name="Sanguinetti M."/>
            <person name="Schuetze T."/>
            <person name="Sepcic K."/>
            <person name="Shelest E."/>
            <person name="Sherlock G."/>
            <person name="Sophianopoulou V."/>
            <person name="Squina F.M."/>
            <person name="Sun H."/>
            <person name="Susca A."/>
            <person name="Todd R.B."/>
            <person name="Tsang A."/>
            <person name="Unkles S.E."/>
            <person name="van de Wiele N."/>
            <person name="van Rossen-Uffink D."/>
            <person name="Oliveira J.V."/>
            <person name="Vesth T.C."/>
            <person name="Visser J."/>
            <person name="Yu J.-H."/>
            <person name="Zhou M."/>
            <person name="Andersen M.R."/>
            <person name="Archer D.B."/>
            <person name="Baker S.E."/>
            <person name="Benoit I."/>
            <person name="Brakhage A.A."/>
            <person name="Braus G.H."/>
            <person name="Fischer R."/>
            <person name="Frisvad J.C."/>
            <person name="Goldman G.H."/>
            <person name="Houbraken J."/>
            <person name="Oakley B."/>
            <person name="Pocsi I."/>
            <person name="Scazzocchio C."/>
            <person name="Seiboth B."/>
            <person name="vanKuyk P.A."/>
            <person name="Wortman J."/>
            <person name="Dyer P.S."/>
            <person name="Grigoriev I.V."/>
        </authorList>
    </citation>
    <scope>NUCLEOTIDE SEQUENCE [LARGE SCALE GENOMIC DNA]</scope>
    <source>
        <strain evidence="3">CBS 101740 / IMI 381727 / IBT 21946</strain>
    </source>
</reference>
<proteinExistence type="predicted"/>
<gene>
    <name evidence="2" type="ORF">ASPBRDRAFT_40689</name>
</gene>
<dbReference type="PANTHER" id="PTHR38797:SF7">
    <property type="entry name" value="TRANSCRIPTION FACTOR DOMAIN-CONTAINING PROTEIN"/>
    <property type="match status" value="1"/>
</dbReference>
<feature type="compositionally biased region" description="Polar residues" evidence="1">
    <location>
        <begin position="371"/>
        <end position="380"/>
    </location>
</feature>
<dbReference type="VEuPathDB" id="FungiDB:ASPBRDRAFT_40689"/>
<name>A0A1L9UUX5_ASPBC</name>
<accession>A0A1L9UUX5</accession>
<dbReference type="InterPro" id="IPR053204">
    <property type="entry name" value="Oxopyrrolidines_Biosynth-assoc"/>
</dbReference>
<organism evidence="2 3">
    <name type="scientific">Aspergillus brasiliensis (strain CBS 101740 / IMI 381727 / IBT 21946)</name>
    <dbReference type="NCBI Taxonomy" id="767769"/>
    <lineage>
        <taxon>Eukaryota</taxon>
        <taxon>Fungi</taxon>
        <taxon>Dikarya</taxon>
        <taxon>Ascomycota</taxon>
        <taxon>Pezizomycotina</taxon>
        <taxon>Eurotiomycetes</taxon>
        <taxon>Eurotiomycetidae</taxon>
        <taxon>Eurotiales</taxon>
        <taxon>Aspergillaceae</taxon>
        <taxon>Aspergillus</taxon>
        <taxon>Aspergillus subgen. Circumdati</taxon>
    </lineage>
</organism>
<dbReference type="OrthoDB" id="5403091at2759"/>
<dbReference type="GeneID" id="93576897"/>
<dbReference type="InterPro" id="IPR022085">
    <property type="entry name" value="OpdG"/>
</dbReference>
<feature type="region of interest" description="Disordered" evidence="1">
    <location>
        <begin position="1"/>
        <end position="22"/>
    </location>
</feature>
<evidence type="ECO:0000256" key="1">
    <source>
        <dbReference type="SAM" id="MobiDB-lite"/>
    </source>
</evidence>
<dbReference type="AlphaFoldDB" id="A0A1L9UUX5"/>
<evidence type="ECO:0000313" key="3">
    <source>
        <dbReference type="Proteomes" id="UP000184499"/>
    </source>
</evidence>
<keyword evidence="3" id="KW-1185">Reference proteome</keyword>
<dbReference type="RefSeq" id="XP_067482639.1">
    <property type="nucleotide sequence ID" value="XM_067624409.1"/>
</dbReference>
<feature type="region of interest" description="Disordered" evidence="1">
    <location>
        <begin position="346"/>
        <end position="380"/>
    </location>
</feature>
<sequence>MQHNPETLLASLPGGGDEEDPMNAANMDWEEVRQEAARGNISELRSVAGNRVWITTDRYCTVGDGVDILEGNLHDLWHVYYQAGRYVSHESPEHDAIVLDILRIQGKGPLSRPPKGALGVDVARSRDGTLWNDLPFFVSDMVDFWINGFVTMSGTQRLNLSSFLAKVASTRVCRDRLSQIALFLFRVTLEDKIRDLRSINESDDEDPIRTMSRLSIANLLPSVHAWFDEAGGNLVQLADISWNDCPNVIGRGGWRFNEWEIAQQPQSGFTPWRWMFWLKRLHEIKEEARQEGDDKLAENVADTIDRMVYHARERNSHVLRVYESGGPALHEDRHLLCLKRLLKPYGDDEEEEEGEEEEGEEETDINEEVDTGSSLGKHTV</sequence>
<evidence type="ECO:0000313" key="2">
    <source>
        <dbReference type="EMBL" id="OJJ75392.1"/>
    </source>
</evidence>
<dbReference type="PANTHER" id="PTHR38797">
    <property type="entry name" value="NUCLEAR PORE COMPLEX PROTEIN NUP85-RELATED"/>
    <property type="match status" value="1"/>
</dbReference>
<dbReference type="EMBL" id="KV878681">
    <property type="protein sequence ID" value="OJJ75392.1"/>
    <property type="molecule type" value="Genomic_DNA"/>
</dbReference>
<feature type="compositionally biased region" description="Acidic residues" evidence="1">
    <location>
        <begin position="347"/>
        <end position="370"/>
    </location>
</feature>